<protein>
    <submittedName>
        <fullName evidence="3">SCP2 sterol-binding domain-containing protein</fullName>
    </submittedName>
</protein>
<dbReference type="OrthoDB" id="10265837at2759"/>
<evidence type="ECO:0000256" key="1">
    <source>
        <dbReference type="SAM" id="MobiDB-lite"/>
    </source>
</evidence>
<keyword evidence="4" id="KW-1185">Reference proteome</keyword>
<sequence>VEVPGYISSAVFAQIAAGVAGASPDQKAGFIKKVKAIFQFDIKGADGKIQTWTLNLKNDFGLTVGAGSAKADIVITVADKDFSDLAAGKINGQKAFMTGKLKVKGNMMLATSKCAELSDGSVCSLFLARGLGGGGGGVGAPPPPPPLMEQARGLA</sequence>
<gene>
    <name evidence="3" type="ORF">BDK51DRAFT_22930</name>
</gene>
<evidence type="ECO:0000313" key="3">
    <source>
        <dbReference type="EMBL" id="RKO88138.1"/>
    </source>
</evidence>
<reference evidence="4" key="1">
    <citation type="journal article" date="2018" name="Nat. Microbiol.">
        <title>Leveraging single-cell genomics to expand the fungal tree of life.</title>
        <authorList>
            <person name="Ahrendt S.R."/>
            <person name="Quandt C.A."/>
            <person name="Ciobanu D."/>
            <person name="Clum A."/>
            <person name="Salamov A."/>
            <person name="Andreopoulos B."/>
            <person name="Cheng J.F."/>
            <person name="Woyke T."/>
            <person name="Pelin A."/>
            <person name="Henrissat B."/>
            <person name="Reynolds N.K."/>
            <person name="Benny G.L."/>
            <person name="Smith M.E."/>
            <person name="James T.Y."/>
            <person name="Grigoriev I.V."/>
        </authorList>
    </citation>
    <scope>NUCLEOTIDE SEQUENCE [LARGE SCALE GENOMIC DNA]</scope>
</reference>
<proteinExistence type="predicted"/>
<feature type="domain" description="SCP2" evidence="2">
    <location>
        <begin position="24"/>
        <end position="111"/>
    </location>
</feature>
<dbReference type="SUPFAM" id="SSF55718">
    <property type="entry name" value="SCP-like"/>
    <property type="match status" value="1"/>
</dbReference>
<feature type="region of interest" description="Disordered" evidence="1">
    <location>
        <begin position="136"/>
        <end position="155"/>
    </location>
</feature>
<dbReference type="PANTHER" id="PTHR10094:SF25">
    <property type="entry name" value="SCP2 STEROL-BINDING DOMAIN-CONTAINING PROTEIN 1"/>
    <property type="match status" value="1"/>
</dbReference>
<dbReference type="InterPro" id="IPR036527">
    <property type="entry name" value="SCP2_sterol-bd_dom_sf"/>
</dbReference>
<dbReference type="Proteomes" id="UP000269721">
    <property type="component" value="Unassembled WGS sequence"/>
</dbReference>
<evidence type="ECO:0000259" key="2">
    <source>
        <dbReference type="Pfam" id="PF02036"/>
    </source>
</evidence>
<evidence type="ECO:0000313" key="4">
    <source>
        <dbReference type="Proteomes" id="UP000269721"/>
    </source>
</evidence>
<feature type="non-terminal residue" evidence="3">
    <location>
        <position position="1"/>
    </location>
</feature>
<name>A0A4P9WAG0_9FUNG</name>
<dbReference type="Pfam" id="PF02036">
    <property type="entry name" value="SCP2"/>
    <property type="match status" value="1"/>
</dbReference>
<dbReference type="FunFam" id="3.30.1050.10:FF:000001">
    <property type="entry name" value="Putative Non-specific lipid-transfer protein"/>
    <property type="match status" value="1"/>
</dbReference>
<dbReference type="EMBL" id="KZ996919">
    <property type="protein sequence ID" value="RKO88138.1"/>
    <property type="molecule type" value="Genomic_DNA"/>
</dbReference>
<dbReference type="InterPro" id="IPR003033">
    <property type="entry name" value="SCP2_sterol-bd_dom"/>
</dbReference>
<dbReference type="GO" id="GO:0005829">
    <property type="term" value="C:cytosol"/>
    <property type="evidence" value="ECO:0007669"/>
    <property type="project" value="TreeGrafter"/>
</dbReference>
<organism evidence="3 4">
    <name type="scientific">Blyttiomyces helicus</name>
    <dbReference type="NCBI Taxonomy" id="388810"/>
    <lineage>
        <taxon>Eukaryota</taxon>
        <taxon>Fungi</taxon>
        <taxon>Fungi incertae sedis</taxon>
        <taxon>Chytridiomycota</taxon>
        <taxon>Chytridiomycota incertae sedis</taxon>
        <taxon>Chytridiomycetes</taxon>
        <taxon>Chytridiomycetes incertae sedis</taxon>
        <taxon>Blyttiomyces</taxon>
    </lineage>
</organism>
<dbReference type="Gene3D" id="3.30.1050.10">
    <property type="entry name" value="SCP2 sterol-binding domain"/>
    <property type="match status" value="1"/>
</dbReference>
<dbReference type="AlphaFoldDB" id="A0A4P9WAG0"/>
<dbReference type="PANTHER" id="PTHR10094">
    <property type="entry name" value="STEROL CARRIER PROTEIN 2 SCP-2 FAMILY PROTEIN"/>
    <property type="match status" value="1"/>
</dbReference>
<accession>A0A4P9WAG0</accession>